<dbReference type="InterPro" id="IPR008974">
    <property type="entry name" value="TRAF-like"/>
</dbReference>
<accession>A0A2A6CLW8</accession>
<name>A0A2A6CLW8_PRIPA</name>
<protein>
    <submittedName>
        <fullName evidence="1">Uncharacterized protein</fullName>
    </submittedName>
</protein>
<dbReference type="InterPro" id="IPR002083">
    <property type="entry name" value="MATH/TRAF_dom"/>
</dbReference>
<evidence type="ECO:0000313" key="2">
    <source>
        <dbReference type="Proteomes" id="UP000005239"/>
    </source>
</evidence>
<evidence type="ECO:0000313" key="1">
    <source>
        <dbReference type="EnsemblMetazoa" id="PPA16354.1"/>
    </source>
</evidence>
<dbReference type="CDD" id="cd00121">
    <property type="entry name" value="MATH"/>
    <property type="match status" value="1"/>
</dbReference>
<reference evidence="1" key="2">
    <citation type="submission" date="2022-06" db="UniProtKB">
        <authorList>
            <consortium name="EnsemblMetazoa"/>
        </authorList>
    </citation>
    <scope>IDENTIFICATION</scope>
    <source>
        <strain evidence="1">PS312</strain>
    </source>
</reference>
<dbReference type="Gene3D" id="2.60.210.10">
    <property type="entry name" value="Apoptosis, Tumor Necrosis Factor Receptor Associated Protein 2, Chain A"/>
    <property type="match status" value="1"/>
</dbReference>
<organism evidence="1 2">
    <name type="scientific">Pristionchus pacificus</name>
    <name type="common">Parasitic nematode worm</name>
    <dbReference type="NCBI Taxonomy" id="54126"/>
    <lineage>
        <taxon>Eukaryota</taxon>
        <taxon>Metazoa</taxon>
        <taxon>Ecdysozoa</taxon>
        <taxon>Nematoda</taxon>
        <taxon>Chromadorea</taxon>
        <taxon>Rhabditida</taxon>
        <taxon>Rhabditina</taxon>
        <taxon>Diplogasteromorpha</taxon>
        <taxon>Diplogasteroidea</taxon>
        <taxon>Neodiplogasteridae</taxon>
        <taxon>Pristionchus</taxon>
    </lineage>
</organism>
<reference evidence="2" key="1">
    <citation type="journal article" date="2008" name="Nat. Genet.">
        <title>The Pristionchus pacificus genome provides a unique perspective on nematode lifestyle and parasitism.</title>
        <authorList>
            <person name="Dieterich C."/>
            <person name="Clifton S.W."/>
            <person name="Schuster L.N."/>
            <person name="Chinwalla A."/>
            <person name="Delehaunty K."/>
            <person name="Dinkelacker I."/>
            <person name="Fulton L."/>
            <person name="Fulton R."/>
            <person name="Godfrey J."/>
            <person name="Minx P."/>
            <person name="Mitreva M."/>
            <person name="Roeseler W."/>
            <person name="Tian H."/>
            <person name="Witte H."/>
            <person name="Yang S.P."/>
            <person name="Wilson R.K."/>
            <person name="Sommer R.J."/>
        </authorList>
    </citation>
    <scope>NUCLEOTIDE SEQUENCE [LARGE SCALE GENOMIC DNA]</scope>
    <source>
        <strain evidence="2">PS312</strain>
    </source>
</reference>
<dbReference type="EnsemblMetazoa" id="PPA16354.1">
    <property type="protein sequence ID" value="PPA16354.1"/>
    <property type="gene ID" value="WBGene00105908"/>
</dbReference>
<dbReference type="AlphaFoldDB" id="A0A2A6CLW8"/>
<keyword evidence="2" id="KW-1185">Reference proteome</keyword>
<dbReference type="SUPFAM" id="SSF49599">
    <property type="entry name" value="TRAF domain-like"/>
    <property type="match status" value="1"/>
</dbReference>
<sequence length="178" mass="19619">MANRDTDLPALPLSLAINAEDGVNTANHVQQASLGATNDDLVSGDLHSMLKRLDINTRCSTLTSGTLRARSWSSSVSYTIKLTRYTDEPPYSTHGNGLIFDAENSSWGRDCFIDFDDLMNPCNDYVKEDAINMEIDFTFCSVITARRVSQVRVSTSTNSGPQIDSKTNPCTPTHQSYQ</sequence>
<proteinExistence type="predicted"/>
<dbReference type="Proteomes" id="UP000005239">
    <property type="component" value="Unassembled WGS sequence"/>
</dbReference>
<gene>
    <name evidence="1" type="primary">WBGene00105908</name>
</gene>
<accession>A0A8R1YB95</accession>